<dbReference type="Ensembl" id="ENSSSCT00070048637.1">
    <property type="protein sequence ID" value="ENSSSCP00070041065.1"/>
    <property type="gene ID" value="ENSSSCG00070024360.1"/>
</dbReference>
<name>A0A4X1VGV8_PIG</name>
<dbReference type="AlphaFoldDB" id="A0A4X1VGV8"/>
<evidence type="ECO:0000313" key="2">
    <source>
        <dbReference type="Ensembl" id="ENSSSCP00070041065.1"/>
    </source>
</evidence>
<reference evidence="2 3" key="1">
    <citation type="submission" date="2017-08" db="EMBL/GenBank/DDBJ databases">
        <title>USMARCv1.0.</title>
        <authorList>
            <person name="Hannum G.I."/>
            <person name="Koren S."/>
            <person name="Schroeder S.G."/>
            <person name="Chin S.C."/>
            <person name="Nonneman D.J."/>
            <person name="Becker S.A."/>
            <person name="Rosen B.D."/>
            <person name="Bickhart D.M."/>
            <person name="Putnam N.H."/>
            <person name="Green R.E."/>
            <person name="Tuggle C.K."/>
            <person name="Liu H."/>
            <person name="Rohrer G.A."/>
            <person name="Warr A."/>
            <person name="Hall R."/>
            <person name="Kim K."/>
            <person name="Hume D.A."/>
            <person name="Talbot R."/>
            <person name="Chow W."/>
            <person name="Howe K."/>
            <person name="Schwartz A.S."/>
            <person name="Watson M."/>
            <person name="Archibald A.L."/>
            <person name="Phillippy A.M."/>
            <person name="Smith T.P.L."/>
        </authorList>
    </citation>
    <scope>NUCLEOTIDE SEQUENCE [LARGE SCALE GENOMIC DNA]</scope>
</reference>
<sequence>MVRHTAAARRARPVGFRDPSYNPPYPHLHPLERLGFGYLAGEDCRGGGGDRARAGHGKALRARGCGEPRRHAAPGWTRKPAARPNPSASTARSRPPPPGAPSQGQAQGKGQSFQHPWGENLQPPGHLVLHSRNPKPRARTFRSAFPGAGSYKLLQTQSAKRGRRLEAAQETLPTPQGTHRSGLETVDHTTRMTRGCPHQPMLSFCKYNFIFPYMLEKT</sequence>
<evidence type="ECO:0000256" key="1">
    <source>
        <dbReference type="SAM" id="MobiDB-lite"/>
    </source>
</evidence>
<feature type="region of interest" description="Disordered" evidence="1">
    <location>
        <begin position="1"/>
        <end position="23"/>
    </location>
</feature>
<organism evidence="2 3">
    <name type="scientific">Sus scrofa</name>
    <name type="common">Pig</name>
    <dbReference type="NCBI Taxonomy" id="9823"/>
    <lineage>
        <taxon>Eukaryota</taxon>
        <taxon>Metazoa</taxon>
        <taxon>Chordata</taxon>
        <taxon>Craniata</taxon>
        <taxon>Vertebrata</taxon>
        <taxon>Euteleostomi</taxon>
        <taxon>Mammalia</taxon>
        <taxon>Eutheria</taxon>
        <taxon>Laurasiatheria</taxon>
        <taxon>Artiodactyla</taxon>
        <taxon>Suina</taxon>
        <taxon>Suidae</taxon>
        <taxon>Sus</taxon>
    </lineage>
</organism>
<reference evidence="2" key="2">
    <citation type="submission" date="2025-08" db="UniProtKB">
        <authorList>
            <consortium name="Ensembl"/>
        </authorList>
    </citation>
    <scope>IDENTIFICATION</scope>
</reference>
<dbReference type="Proteomes" id="UP000314985">
    <property type="component" value="Chromosome 5"/>
</dbReference>
<proteinExistence type="predicted"/>
<feature type="compositionally biased region" description="Low complexity" evidence="1">
    <location>
        <begin position="82"/>
        <end position="93"/>
    </location>
</feature>
<feature type="compositionally biased region" description="Basic residues" evidence="1">
    <location>
        <begin position="1"/>
        <end position="12"/>
    </location>
</feature>
<feature type="compositionally biased region" description="Low complexity" evidence="1">
    <location>
        <begin position="101"/>
        <end position="112"/>
    </location>
</feature>
<accession>A0A4X1VGV8</accession>
<feature type="region of interest" description="Disordered" evidence="1">
    <location>
        <begin position="46"/>
        <end position="143"/>
    </location>
</feature>
<protein>
    <submittedName>
        <fullName evidence="2">Uncharacterized protein</fullName>
    </submittedName>
</protein>
<evidence type="ECO:0000313" key="3">
    <source>
        <dbReference type="Proteomes" id="UP000314985"/>
    </source>
</evidence>